<evidence type="ECO:0000256" key="1">
    <source>
        <dbReference type="SAM" id="MobiDB-lite"/>
    </source>
</evidence>
<feature type="compositionally biased region" description="Basic and acidic residues" evidence="1">
    <location>
        <begin position="1"/>
        <end position="12"/>
    </location>
</feature>
<name>A0A9P4QZ14_9PLEO</name>
<dbReference type="Proteomes" id="UP000799444">
    <property type="component" value="Unassembled WGS sequence"/>
</dbReference>
<keyword evidence="3" id="KW-1185">Reference proteome</keyword>
<organism evidence="2 3">
    <name type="scientific">Polyplosphaeria fusca</name>
    <dbReference type="NCBI Taxonomy" id="682080"/>
    <lineage>
        <taxon>Eukaryota</taxon>
        <taxon>Fungi</taxon>
        <taxon>Dikarya</taxon>
        <taxon>Ascomycota</taxon>
        <taxon>Pezizomycotina</taxon>
        <taxon>Dothideomycetes</taxon>
        <taxon>Pleosporomycetidae</taxon>
        <taxon>Pleosporales</taxon>
        <taxon>Tetraplosphaeriaceae</taxon>
        <taxon>Polyplosphaeria</taxon>
    </lineage>
</organism>
<evidence type="ECO:0000313" key="2">
    <source>
        <dbReference type="EMBL" id="KAF2733699.1"/>
    </source>
</evidence>
<dbReference type="AlphaFoldDB" id="A0A9P4QZ14"/>
<comment type="caution">
    <text evidence="2">The sequence shown here is derived from an EMBL/GenBank/DDBJ whole genome shotgun (WGS) entry which is preliminary data.</text>
</comment>
<accession>A0A9P4QZ14</accession>
<dbReference type="OrthoDB" id="3801063at2759"/>
<gene>
    <name evidence="2" type="ORF">EJ04DRAFT_564944</name>
</gene>
<feature type="compositionally biased region" description="Acidic residues" evidence="1">
    <location>
        <begin position="264"/>
        <end position="281"/>
    </location>
</feature>
<feature type="region of interest" description="Disordered" evidence="1">
    <location>
        <begin position="1"/>
        <end position="61"/>
    </location>
</feature>
<feature type="region of interest" description="Disordered" evidence="1">
    <location>
        <begin position="262"/>
        <end position="341"/>
    </location>
</feature>
<dbReference type="EMBL" id="ML996158">
    <property type="protein sequence ID" value="KAF2733699.1"/>
    <property type="molecule type" value="Genomic_DNA"/>
</dbReference>
<feature type="compositionally biased region" description="Basic and acidic residues" evidence="1">
    <location>
        <begin position="294"/>
        <end position="308"/>
    </location>
</feature>
<proteinExistence type="predicted"/>
<reference evidence="2" key="1">
    <citation type="journal article" date="2020" name="Stud. Mycol.">
        <title>101 Dothideomycetes genomes: a test case for predicting lifestyles and emergence of pathogens.</title>
        <authorList>
            <person name="Haridas S."/>
            <person name="Albert R."/>
            <person name="Binder M."/>
            <person name="Bloem J."/>
            <person name="Labutti K."/>
            <person name="Salamov A."/>
            <person name="Andreopoulos B."/>
            <person name="Baker S."/>
            <person name="Barry K."/>
            <person name="Bills G."/>
            <person name="Bluhm B."/>
            <person name="Cannon C."/>
            <person name="Castanera R."/>
            <person name="Culley D."/>
            <person name="Daum C."/>
            <person name="Ezra D."/>
            <person name="Gonzalez J."/>
            <person name="Henrissat B."/>
            <person name="Kuo A."/>
            <person name="Liang C."/>
            <person name="Lipzen A."/>
            <person name="Lutzoni F."/>
            <person name="Magnuson J."/>
            <person name="Mondo S."/>
            <person name="Nolan M."/>
            <person name="Ohm R."/>
            <person name="Pangilinan J."/>
            <person name="Park H.-J."/>
            <person name="Ramirez L."/>
            <person name="Alfaro M."/>
            <person name="Sun H."/>
            <person name="Tritt A."/>
            <person name="Yoshinaga Y."/>
            <person name="Zwiers L.-H."/>
            <person name="Turgeon B."/>
            <person name="Goodwin S."/>
            <person name="Spatafora J."/>
            <person name="Crous P."/>
            <person name="Grigoriev I."/>
        </authorList>
    </citation>
    <scope>NUCLEOTIDE SEQUENCE</scope>
    <source>
        <strain evidence="2">CBS 125425</strain>
    </source>
</reference>
<protein>
    <submittedName>
        <fullName evidence="2">Uncharacterized protein</fullName>
    </submittedName>
</protein>
<evidence type="ECO:0000313" key="3">
    <source>
        <dbReference type="Proteomes" id="UP000799444"/>
    </source>
</evidence>
<sequence length="668" mass="72605">MADRKRCQDNLDRSSSLPAVQEEADHSSTDIQNEMSDDDNGSQGSTESEPGADEDIDGGTADSASVTTFTLTLGADKTRAIAHRTRLRKPPTLAPAGDATILVVQQNAAAYILRMMTASYNQIGVADKPKSREVRLFNLNDENCASALDVEAMCTVVFHAVVDRALNGYRGNEKDERASRPMKGFEADRDGTCAERMENTIRALRLSKCACRDALYEEHRIFHVVNAPLHYVHMKQQVQRNNEVKARSNQKAKDILKKNKEAEAAENDLEHDDEVEADEQNNEAKAGVGQNKKAGIEQNKKAGLERNKKIGVQATKRVRKANKTPSNAGPSANPPQEFTWDPDDVQHFLQEFDETQGQRLVNPTGQQQPYGFNPVQQPAYGVSDPNNNVYVGSSQSVQGQNFAGSGRINNVYSIVPGSNQLPKYNGQASIGVGNPSFSGQNQLSNIGGRGPNNNVNMNVCYPNQFSNVRGQIPIGNGYMNPNQFSNVDGKIPIGNGNMNPSQLSNVGGQTLVGDGNMNPNQLSNAGGQIPIGNGNMNPNQYMYSNVGGQSLVGTGNTAFSVQGQLQNAGEQTLLGNGNTGFSGQGQLLDDDEQFVVDEEYFKAYFGDSADQQDFGDMDLAPQFPASNTGNDSLGDARINPVLLKRAYEMAEDFDEEREGPIVKRRKNA</sequence>
<feature type="compositionally biased region" description="Polar residues" evidence="1">
    <location>
        <begin position="323"/>
        <end position="336"/>
    </location>
</feature>